<organism evidence="1 2">
    <name type="scientific">Vitis vinifera</name>
    <name type="common">Grape</name>
    <dbReference type="NCBI Taxonomy" id="29760"/>
    <lineage>
        <taxon>Eukaryota</taxon>
        <taxon>Viridiplantae</taxon>
        <taxon>Streptophyta</taxon>
        <taxon>Embryophyta</taxon>
        <taxon>Tracheophyta</taxon>
        <taxon>Spermatophyta</taxon>
        <taxon>Magnoliopsida</taxon>
        <taxon>eudicotyledons</taxon>
        <taxon>Gunneridae</taxon>
        <taxon>Pentapetalae</taxon>
        <taxon>rosids</taxon>
        <taxon>Vitales</taxon>
        <taxon>Vitaceae</taxon>
        <taxon>Viteae</taxon>
        <taxon>Vitis</taxon>
    </lineage>
</organism>
<reference evidence="1 2" key="1">
    <citation type="journal article" date="2018" name="PLoS Genet.">
        <title>Population sequencing reveals clonal diversity and ancestral inbreeding in the grapevine cultivar Chardonnay.</title>
        <authorList>
            <person name="Roach M.J."/>
            <person name="Johnson D.L."/>
            <person name="Bohlmann J."/>
            <person name="van Vuuren H.J."/>
            <person name="Jones S.J."/>
            <person name="Pretorius I.S."/>
            <person name="Schmidt S.A."/>
            <person name="Borneman A.R."/>
        </authorList>
    </citation>
    <scope>NUCLEOTIDE SEQUENCE [LARGE SCALE GENOMIC DNA]</scope>
    <source>
        <strain evidence="2">cv. Chardonnay</strain>
        <tissue evidence="1">Leaf</tissue>
    </source>
</reference>
<gene>
    <name evidence="1" type="ORF">CK203_100063</name>
</gene>
<proteinExistence type="predicted"/>
<evidence type="ECO:0000313" key="1">
    <source>
        <dbReference type="EMBL" id="RVW38992.1"/>
    </source>
</evidence>
<dbReference type="PANTHER" id="PTHR46890">
    <property type="entry name" value="NON-LTR RETROLELEMENT REVERSE TRANSCRIPTASE-LIKE PROTEIN-RELATED"/>
    <property type="match status" value="1"/>
</dbReference>
<accession>A0A438DU94</accession>
<dbReference type="InterPro" id="IPR052343">
    <property type="entry name" value="Retrotransposon-Effector_Assoc"/>
</dbReference>
<name>A0A438DU94_VITVI</name>
<dbReference type="AlphaFoldDB" id="A0A438DU94"/>
<sequence>MVYNFWGTNSFVLASKLKALKDLKIWNQEVFGCVTNKKANALNWLGFWEGKEREAPLVGDEIVAKRLATEEFKKWTLFKEISWASRDVSVAGNWLSGEEEIKEESLTWEEARSLECPFFEEEVFSALSALNEDKAPGTDEFTMAFWHLCWDFVKSEVLGFFKESFYLGQFERILNTTVLVLIPKNDGAYNLKDFKPISLVRSLYKFLAKVLANRLKKSGGKGSLFFSECFYQRETNS</sequence>
<evidence type="ECO:0008006" key="3">
    <source>
        <dbReference type="Google" id="ProtNLM"/>
    </source>
</evidence>
<dbReference type="Proteomes" id="UP000288805">
    <property type="component" value="Unassembled WGS sequence"/>
</dbReference>
<protein>
    <recommendedName>
        <fullName evidence="3">Reverse transcriptase domain-containing protein</fullName>
    </recommendedName>
</protein>
<evidence type="ECO:0000313" key="2">
    <source>
        <dbReference type="Proteomes" id="UP000288805"/>
    </source>
</evidence>
<dbReference type="EMBL" id="QGNW01001498">
    <property type="protein sequence ID" value="RVW38992.1"/>
    <property type="molecule type" value="Genomic_DNA"/>
</dbReference>
<comment type="caution">
    <text evidence="1">The sequence shown here is derived from an EMBL/GenBank/DDBJ whole genome shotgun (WGS) entry which is preliminary data.</text>
</comment>
<dbReference type="PANTHER" id="PTHR46890:SF50">
    <property type="entry name" value="RNA-DIRECTED DNA POLYMERASE, EUKARYOTA, REVERSE TRANSCRIPTASE ZINC-BINDING DOMAIN PROTEIN-RELATED"/>
    <property type="match status" value="1"/>
</dbReference>